<dbReference type="PANTHER" id="PTHR48057">
    <property type="entry name" value="LEUCINE-RICH REPEAT SERINE/THREONINE-PROTEIN KINASE 1"/>
    <property type="match status" value="1"/>
</dbReference>
<dbReference type="Proteomes" id="UP000055060">
    <property type="component" value="Unassembled WGS sequence"/>
</dbReference>
<feature type="domain" description="Disease resistance R13L4/SHOC-2-like LRR" evidence="8">
    <location>
        <begin position="203"/>
        <end position="390"/>
    </location>
</feature>
<evidence type="ECO:0000256" key="3">
    <source>
        <dbReference type="ARBA" id="ARBA00022692"/>
    </source>
</evidence>
<dbReference type="InterPro" id="IPR011055">
    <property type="entry name" value="Dup_hybrid_motif"/>
</dbReference>
<dbReference type="PRINTS" id="PR00019">
    <property type="entry name" value="LEURICHRPT"/>
</dbReference>
<evidence type="ECO:0000313" key="10">
    <source>
        <dbReference type="Proteomes" id="UP000055060"/>
    </source>
</evidence>
<evidence type="ECO:0000259" key="8">
    <source>
        <dbReference type="Pfam" id="PF23598"/>
    </source>
</evidence>
<keyword evidence="2" id="KW-0433">Leucine-rich repeat</keyword>
<dbReference type="InterPro" id="IPR003591">
    <property type="entry name" value="Leu-rich_rpt_typical-subtyp"/>
</dbReference>
<evidence type="ECO:0000256" key="6">
    <source>
        <dbReference type="ARBA" id="ARBA00023136"/>
    </source>
</evidence>
<dbReference type="SMART" id="SM00365">
    <property type="entry name" value="LRR_SD22"/>
    <property type="match status" value="4"/>
</dbReference>
<dbReference type="Pfam" id="PF12799">
    <property type="entry name" value="LRR_4"/>
    <property type="match status" value="1"/>
</dbReference>
<dbReference type="Gene3D" id="2.60.40.1120">
    <property type="entry name" value="Carboxypeptidase-like, regulatory domain"/>
    <property type="match status" value="1"/>
</dbReference>
<comment type="subcellular location">
    <subcellularLocation>
        <location evidence="1">Membrane</location>
    </subcellularLocation>
</comment>
<dbReference type="EMBL" id="DF967972">
    <property type="protein sequence ID" value="GAP15474.1"/>
    <property type="molecule type" value="Genomic_DNA"/>
</dbReference>
<dbReference type="SMART" id="SM00369">
    <property type="entry name" value="LRR_TYP"/>
    <property type="match status" value="7"/>
</dbReference>
<dbReference type="FunFam" id="3.80.10.10:FF:000383">
    <property type="entry name" value="Leucine-rich repeat receptor protein kinase EMS1"/>
    <property type="match status" value="2"/>
</dbReference>
<dbReference type="GO" id="GO:0016020">
    <property type="term" value="C:membrane"/>
    <property type="evidence" value="ECO:0007669"/>
    <property type="project" value="UniProtKB-SubCell"/>
</dbReference>
<proteinExistence type="predicted"/>
<dbReference type="InterPro" id="IPR008969">
    <property type="entry name" value="CarboxyPept-like_regulatory"/>
</dbReference>
<dbReference type="SUPFAM" id="SSF51261">
    <property type="entry name" value="Duplicated hybrid motif"/>
    <property type="match status" value="1"/>
</dbReference>
<dbReference type="SUPFAM" id="SSF49464">
    <property type="entry name" value="Carboxypeptidase regulatory domain-like"/>
    <property type="match status" value="1"/>
</dbReference>
<protein>
    <submittedName>
        <fullName evidence="9">Peptidase family M23</fullName>
    </submittedName>
</protein>
<dbReference type="CDD" id="cd12797">
    <property type="entry name" value="M23_peptidase"/>
    <property type="match status" value="1"/>
</dbReference>
<dbReference type="Pfam" id="PF13855">
    <property type="entry name" value="LRR_8"/>
    <property type="match status" value="1"/>
</dbReference>
<dbReference type="AlphaFoldDB" id="A0A0S7BMM4"/>
<dbReference type="FunFam" id="3.80.10.10:FF:000129">
    <property type="entry name" value="Leucine-rich repeat receptor-like kinase"/>
    <property type="match status" value="1"/>
</dbReference>
<dbReference type="STRING" id="360412.LARV_03263"/>
<dbReference type="PROSITE" id="PS51450">
    <property type="entry name" value="LRR"/>
    <property type="match status" value="2"/>
</dbReference>
<keyword evidence="3" id="KW-0812">Transmembrane</keyword>
<evidence type="ECO:0000256" key="4">
    <source>
        <dbReference type="ARBA" id="ARBA00022737"/>
    </source>
</evidence>
<dbReference type="PANTHER" id="PTHR48057:SF7">
    <property type="entry name" value="LEUCINE-RICH REPEAT SERINE_THREONINE-PROTEIN KINASE 1"/>
    <property type="match status" value="1"/>
</dbReference>
<dbReference type="Gene3D" id="2.60.120.380">
    <property type="match status" value="1"/>
</dbReference>
<evidence type="ECO:0000256" key="2">
    <source>
        <dbReference type="ARBA" id="ARBA00022614"/>
    </source>
</evidence>
<dbReference type="InterPro" id="IPR032675">
    <property type="entry name" value="LRR_dom_sf"/>
</dbReference>
<evidence type="ECO:0000259" key="7">
    <source>
        <dbReference type="Pfam" id="PF01551"/>
    </source>
</evidence>
<keyword evidence="5" id="KW-1133">Transmembrane helix</keyword>
<keyword evidence="4" id="KW-0677">Repeat</keyword>
<reference evidence="9" key="1">
    <citation type="submission" date="2015-07" db="EMBL/GenBank/DDBJ databases">
        <title>Draft Genome Sequences of Anaerolinea thermolimosa IMO-1, Bellilinea caldifistulae GOMI-1, Leptolinea tardivitalis YMTK-2, Levilinea saccharolytica KIBI-1,Longilinea arvoryzae KOME-1, Previously Described as Members of the Anaerolineaceae (Chloroflexi).</title>
        <authorList>
            <person name="Sekiguchi Y."/>
            <person name="Ohashi A."/>
            <person name="Matsuura N."/>
            <person name="Tourlousse M.D."/>
        </authorList>
    </citation>
    <scope>NUCLEOTIDE SEQUENCE [LARGE SCALE GENOMIC DNA]</scope>
    <source>
        <strain evidence="9">KOME-1</strain>
    </source>
</reference>
<keyword evidence="10" id="KW-1185">Reference proteome</keyword>
<evidence type="ECO:0000256" key="5">
    <source>
        <dbReference type="ARBA" id="ARBA00022989"/>
    </source>
</evidence>
<dbReference type="Gene3D" id="2.70.70.10">
    <property type="entry name" value="Glucose Permease (Domain IIA)"/>
    <property type="match status" value="1"/>
</dbReference>
<name>A0A0S7BMM4_9CHLR</name>
<gene>
    <name evidence="9" type="ORF">LARV_03263</name>
</gene>
<evidence type="ECO:0000256" key="1">
    <source>
        <dbReference type="ARBA" id="ARBA00004370"/>
    </source>
</evidence>
<keyword evidence="6" id="KW-0472">Membrane</keyword>
<feature type="domain" description="M23ase beta-sheet core" evidence="7">
    <location>
        <begin position="582"/>
        <end position="662"/>
    </location>
</feature>
<dbReference type="RefSeq" id="WP_075074655.1">
    <property type="nucleotide sequence ID" value="NZ_DF967972.1"/>
</dbReference>
<dbReference type="InterPro" id="IPR001611">
    <property type="entry name" value="Leu-rich_rpt"/>
</dbReference>
<dbReference type="InterPro" id="IPR055414">
    <property type="entry name" value="LRR_R13L4/SHOC2-like"/>
</dbReference>
<dbReference type="Gene3D" id="3.80.10.10">
    <property type="entry name" value="Ribonuclease Inhibitor"/>
    <property type="match status" value="3"/>
</dbReference>
<dbReference type="InterPro" id="IPR052595">
    <property type="entry name" value="LRRC69/RLP"/>
</dbReference>
<dbReference type="InterPro" id="IPR025875">
    <property type="entry name" value="Leu-rich_rpt_4"/>
</dbReference>
<evidence type="ECO:0000313" key="9">
    <source>
        <dbReference type="EMBL" id="GAP15474.1"/>
    </source>
</evidence>
<dbReference type="Pfam" id="PF23598">
    <property type="entry name" value="LRR_14"/>
    <property type="match status" value="1"/>
</dbReference>
<dbReference type="SUPFAM" id="SSF52058">
    <property type="entry name" value="L domain-like"/>
    <property type="match status" value="1"/>
</dbReference>
<accession>A0A0S7BMM4</accession>
<dbReference type="Pfam" id="PF01551">
    <property type="entry name" value="Peptidase_M23"/>
    <property type="match status" value="1"/>
</dbReference>
<dbReference type="InterPro" id="IPR016047">
    <property type="entry name" value="M23ase_b-sheet_dom"/>
</dbReference>
<organism evidence="9">
    <name type="scientific">Longilinea arvoryzae</name>
    <dbReference type="NCBI Taxonomy" id="360412"/>
    <lineage>
        <taxon>Bacteria</taxon>
        <taxon>Bacillati</taxon>
        <taxon>Chloroflexota</taxon>
        <taxon>Anaerolineae</taxon>
        <taxon>Anaerolineales</taxon>
        <taxon>Anaerolineaceae</taxon>
        <taxon>Longilinea</taxon>
    </lineage>
</organism>
<sequence length="993" mass="106974">MVISLQKFFSRNYLFGLLIILLLLFQPSLLVRAQTPDPFTSCAAISGIPGAECEVLVALYNSTNGSNWTNHTHWLETNTPEDWYGVIVSNGHVYRVLLMSNNLVGTIPPELGNLTDLRSLDLSGNQLTGTIPASLNNLTQLAYLYLSSNQLSGGIPTGLSNLLELDLSNNLISGSIPPAIQGLSHLKTLYLFYNQLAGSIPPELGNLANLVSLNLSHNQLSGSIPENLGNLSNLTSLYMTNNALGGSIPPQFGNLSNLVWLVLSDNQINGSIPSQLGNLSHLKWLIANDNRLSGSIPPELGQLAALTRLELSYNASLTGDLPASLGNLANLESLLVSSTDLSGSIPDPQFLALTHLSIFHFSGTQICEPNNEAFLDWKASVPTWVSTGLLCAFPNGIQVTGKITDQNGTPVSNVDLAIGGPVLISNIKTLSDGSYSILLPVMGVYTFTPGLAGYQFYPVSLAIQVHRIRSEQNFRARAVNCYSAGVPNGQPCTNQTYSSVFQLPIQLSYADDFALQDEDFSNGLITSWFDHTAGSSVPPATSIELHDGQTYSSLTENLLNGVSCFNRHCSNHLMGTGIKAPAGETDTQIYPAASGVVTEICDPGIRGACERDSRLGRYVLVQHSGTPYATLYGHLAAIPTDLLQGNPVSVSSVIGSMGGSGGRPLREDYWPRQLFFMVFFNGANASPWTPNTAETVDPFGWQPYDERPDDWMMPSALLWKDAHAIRSEAPDTDSSVLSSDGVTLNIPGETLQVGQIITLADSTLGTALDANLRSVWRSFQVKIFDSTNHWSMLNDIASPVSAQIDYSQANLAHLDPEQVTLYQLVDQNWLPMATTRRNGVAAANLLSGGKFALAAPLVCAQDIQEPYDDAPDPYKLAEPWNGTAPLDRTFDTPTDQDWIPVEMMAGITYTFQLTPAGENIDGALSIYAPDGTTLLAAADPAETHSAQIVFTADATGTYFLSASQAAGSVSACDVYQIREENDARFLYIPLVQR</sequence>